<organism evidence="1 2">
    <name type="scientific">[Bacillus] enclensis</name>
    <dbReference type="NCBI Taxonomy" id="1402860"/>
    <lineage>
        <taxon>Bacteria</taxon>
        <taxon>Bacillati</taxon>
        <taxon>Bacillota</taxon>
        <taxon>Bacilli</taxon>
        <taxon>Bacillales</taxon>
        <taxon>Bacillaceae</taxon>
        <taxon>Rossellomorea</taxon>
    </lineage>
</organism>
<dbReference type="RefSeq" id="WP_032087294.1">
    <property type="nucleotide sequence ID" value="NZ_FMAU01000001.1"/>
</dbReference>
<evidence type="ECO:0008006" key="3">
    <source>
        <dbReference type="Google" id="ProtNLM"/>
    </source>
</evidence>
<dbReference type="Proteomes" id="UP000181997">
    <property type="component" value="Unassembled WGS sequence"/>
</dbReference>
<evidence type="ECO:0000313" key="2">
    <source>
        <dbReference type="Proteomes" id="UP000181997"/>
    </source>
</evidence>
<name>A0A0V8HNP9_9BACI</name>
<proteinExistence type="predicted"/>
<gene>
    <name evidence="1" type="ORF">GA0061094_1527</name>
</gene>
<reference evidence="2" key="1">
    <citation type="submission" date="2016-08" db="EMBL/GenBank/DDBJ databases">
        <authorList>
            <person name="Varghese N."/>
            <person name="Submissions Spin"/>
        </authorList>
    </citation>
    <scope>NUCLEOTIDE SEQUENCE [LARGE SCALE GENOMIC DNA]</scope>
    <source>
        <strain evidence="2">SGD-1123</strain>
    </source>
</reference>
<evidence type="ECO:0000313" key="1">
    <source>
        <dbReference type="EMBL" id="SCB93751.1"/>
    </source>
</evidence>
<sequence length="95" mass="11331">MELICSQAFMKKERRIEDNQQFTVESEEYLYLYSDKIVTPKRSFGLHQVLDVTKKHLSARYIFLYLHTIEGVLTFVVKSSPDPFISHYRKIKEDL</sequence>
<protein>
    <recommendedName>
        <fullName evidence="3">PH domain-containing protein</fullName>
    </recommendedName>
</protein>
<dbReference type="AlphaFoldDB" id="A0A0V8HNP9"/>
<dbReference type="EMBL" id="FMAU01000001">
    <property type="protein sequence ID" value="SCB93751.1"/>
    <property type="molecule type" value="Genomic_DNA"/>
</dbReference>
<keyword evidence="2" id="KW-1185">Reference proteome</keyword>
<dbReference type="OrthoDB" id="2691759at2"/>
<accession>A0A0V8HNP9</accession>